<dbReference type="AlphaFoldDB" id="A0A150RBF4"/>
<organism evidence="1 2">
    <name type="scientific">Sorangium cellulosum</name>
    <name type="common">Polyangium cellulosum</name>
    <dbReference type="NCBI Taxonomy" id="56"/>
    <lineage>
        <taxon>Bacteria</taxon>
        <taxon>Pseudomonadati</taxon>
        <taxon>Myxococcota</taxon>
        <taxon>Polyangia</taxon>
        <taxon>Polyangiales</taxon>
        <taxon>Polyangiaceae</taxon>
        <taxon>Sorangium</taxon>
    </lineage>
</organism>
<protein>
    <submittedName>
        <fullName evidence="1">Uncharacterized protein</fullName>
    </submittedName>
</protein>
<evidence type="ECO:0000313" key="2">
    <source>
        <dbReference type="Proteomes" id="UP000075635"/>
    </source>
</evidence>
<dbReference type="Proteomes" id="UP000075635">
    <property type="component" value="Unassembled WGS sequence"/>
</dbReference>
<sequence>MVLDRSCFGLTLRSGREARAARAWQRARRAALLALALPTISCAASDPMDGAPGDVAEATGADAQALTSPYPIDPRKSLIVTDTDIVSEFTLEDVLQQLVDQANVPGLTPLKLFRQMFDTYRKAGEGLSPSLGPHCDDVVLANPPPAPKGPPPIVLPGLMTESRDGSINGFPVQCSRAVGQEADTDPLAAPPDDGYLATTLVNRFDLASPTGADCGEYRVVFTRRGGHPTLNGGMRNFIIFESRLPNPNPSLGREGCRPIVEFWQSQSDPAKTVQDRAAELRSFYFDGLPGSSPVIHIDRFAAGSGQIRVNDFLRPFPFQQDEWALREFKLSRQCTGGACQLLAIPTPVDDNPAAALFDPAWTDARAVSFRSWFVNNAVESLASAGDINRFDYPTLVPASYASGEALLITNQNNYRIALGPEPSTFRSDIQQKLTSIGSPLTPDQLLARAQTISCSGCHLTKNDEEGGNVEVGLDAPIPFNNLLFTHTSELTEEIEGEPGRTRFQISNLLKEKFLPYREQVMNDFLFGNPVLGFEKANLWTSTQAQLSLTTGWVTEGIQALRIKTPNAWNQVKSAPFSTAGLTPVGNKLTLDFFTSPVQPNPSWLGSLVVLISIPSAGIHNQFVGTTNLSAANQNAFAPVTFTLAAPTVTALNASPSDVSLTIELSVNPGSGPYVVDNVRFTN</sequence>
<accession>A0A150RBF4</accession>
<evidence type="ECO:0000313" key="1">
    <source>
        <dbReference type="EMBL" id="KYF77048.1"/>
    </source>
</evidence>
<reference evidence="1 2" key="1">
    <citation type="submission" date="2014-02" db="EMBL/GenBank/DDBJ databases">
        <title>The small core and large imbalanced accessory genome model reveals a collaborative survival strategy of Sorangium cellulosum strains in nature.</title>
        <authorList>
            <person name="Han K."/>
            <person name="Peng R."/>
            <person name="Blom J."/>
            <person name="Li Y.-Z."/>
        </authorList>
    </citation>
    <scope>NUCLEOTIDE SEQUENCE [LARGE SCALE GENOMIC DNA]</scope>
    <source>
        <strain evidence="1 2">So0011-07</strain>
    </source>
</reference>
<name>A0A150RBF4_SORCE</name>
<proteinExistence type="predicted"/>
<dbReference type="EMBL" id="JEMB01002950">
    <property type="protein sequence ID" value="KYF77048.1"/>
    <property type="molecule type" value="Genomic_DNA"/>
</dbReference>
<gene>
    <name evidence="1" type="ORF">BE17_24960</name>
</gene>
<comment type="caution">
    <text evidence="1">The sequence shown here is derived from an EMBL/GenBank/DDBJ whole genome shotgun (WGS) entry which is preliminary data.</text>
</comment>